<protein>
    <submittedName>
        <fullName evidence="1">Uncharacterized protein</fullName>
    </submittedName>
</protein>
<dbReference type="EMBL" id="ABEU02000005">
    <property type="status" value="NOT_ANNOTATED_CDS"/>
    <property type="molecule type" value="Genomic_DNA"/>
</dbReference>
<reference evidence="1" key="3">
    <citation type="submission" date="2020-12" db="UniProtKB">
        <authorList>
            <consortium name="EnsemblPlants"/>
        </authorList>
    </citation>
    <scope>IDENTIFICATION</scope>
</reference>
<dbReference type="EnsemblPlants" id="Pp3c5_18830V3.4">
    <property type="protein sequence ID" value="Pp3c5_18830V3.4"/>
    <property type="gene ID" value="Pp3c5_18830"/>
</dbReference>
<accession>A0A7I4FQF0</accession>
<dbReference type="GeneID" id="112282792"/>
<evidence type="ECO:0000313" key="1">
    <source>
        <dbReference type="EnsemblPlants" id="Pp3c5_18830V3.4"/>
    </source>
</evidence>
<dbReference type="InParanoid" id="A0A7I4FQF0"/>
<reference evidence="1 2" key="2">
    <citation type="journal article" date="2018" name="Plant J.">
        <title>The Physcomitrella patens chromosome-scale assembly reveals moss genome structure and evolution.</title>
        <authorList>
            <person name="Lang D."/>
            <person name="Ullrich K.K."/>
            <person name="Murat F."/>
            <person name="Fuchs J."/>
            <person name="Jenkins J."/>
            <person name="Haas F.B."/>
            <person name="Piednoel M."/>
            <person name="Gundlach H."/>
            <person name="Van Bel M."/>
            <person name="Meyberg R."/>
            <person name="Vives C."/>
            <person name="Morata J."/>
            <person name="Symeonidi A."/>
            <person name="Hiss M."/>
            <person name="Muchero W."/>
            <person name="Kamisugi Y."/>
            <person name="Saleh O."/>
            <person name="Blanc G."/>
            <person name="Decker E.L."/>
            <person name="van Gessel N."/>
            <person name="Grimwood J."/>
            <person name="Hayes R.D."/>
            <person name="Graham S.W."/>
            <person name="Gunter L.E."/>
            <person name="McDaniel S.F."/>
            <person name="Hoernstein S.N.W."/>
            <person name="Larsson A."/>
            <person name="Li F.W."/>
            <person name="Perroud P.F."/>
            <person name="Phillips J."/>
            <person name="Ranjan P."/>
            <person name="Rokshar D.S."/>
            <person name="Rothfels C.J."/>
            <person name="Schneider L."/>
            <person name="Shu S."/>
            <person name="Stevenson D.W."/>
            <person name="Thummler F."/>
            <person name="Tillich M."/>
            <person name="Villarreal Aguilar J.C."/>
            <person name="Widiez T."/>
            <person name="Wong G.K."/>
            <person name="Wymore A."/>
            <person name="Zhang Y."/>
            <person name="Zimmer A.D."/>
            <person name="Quatrano R.S."/>
            <person name="Mayer K.F.X."/>
            <person name="Goodstein D."/>
            <person name="Casacuberta J.M."/>
            <person name="Vandepoele K."/>
            <person name="Reski R."/>
            <person name="Cuming A.C."/>
            <person name="Tuskan G.A."/>
            <person name="Maumus F."/>
            <person name="Salse J."/>
            <person name="Schmutz J."/>
            <person name="Rensing S.A."/>
        </authorList>
    </citation>
    <scope>NUCLEOTIDE SEQUENCE [LARGE SCALE GENOMIC DNA]</scope>
    <source>
        <strain evidence="1 2">cv. Gransden 2004</strain>
    </source>
</reference>
<name>A0A7I4FQF0_PHYPA</name>
<dbReference type="Gramene" id="Pp3c5_18830V3.4">
    <property type="protein sequence ID" value="Pp3c5_18830V3.4"/>
    <property type="gene ID" value="Pp3c5_18830"/>
</dbReference>
<keyword evidence="2" id="KW-1185">Reference proteome</keyword>
<organism evidence="1 2">
    <name type="scientific">Physcomitrium patens</name>
    <name type="common">Spreading-leaved earth moss</name>
    <name type="synonym">Physcomitrella patens</name>
    <dbReference type="NCBI Taxonomy" id="3218"/>
    <lineage>
        <taxon>Eukaryota</taxon>
        <taxon>Viridiplantae</taxon>
        <taxon>Streptophyta</taxon>
        <taxon>Embryophyta</taxon>
        <taxon>Bryophyta</taxon>
        <taxon>Bryophytina</taxon>
        <taxon>Bryopsida</taxon>
        <taxon>Funariidae</taxon>
        <taxon>Funariales</taxon>
        <taxon>Funariaceae</taxon>
        <taxon>Physcomitrium</taxon>
    </lineage>
</organism>
<proteinExistence type="predicted"/>
<dbReference type="RefSeq" id="XP_073390157.1">
    <property type="nucleotide sequence ID" value="XM_073534056.1"/>
</dbReference>
<reference evidence="1 2" key="1">
    <citation type="journal article" date="2008" name="Science">
        <title>The Physcomitrella genome reveals evolutionary insights into the conquest of land by plants.</title>
        <authorList>
            <person name="Rensing S."/>
            <person name="Lang D."/>
            <person name="Zimmer A."/>
            <person name="Terry A."/>
            <person name="Salamov A."/>
            <person name="Shapiro H."/>
            <person name="Nishiyama T."/>
            <person name="Perroud P.-F."/>
            <person name="Lindquist E."/>
            <person name="Kamisugi Y."/>
            <person name="Tanahashi T."/>
            <person name="Sakakibara K."/>
            <person name="Fujita T."/>
            <person name="Oishi K."/>
            <person name="Shin-I T."/>
            <person name="Kuroki Y."/>
            <person name="Toyoda A."/>
            <person name="Suzuki Y."/>
            <person name="Hashimoto A."/>
            <person name="Yamaguchi K."/>
            <person name="Sugano A."/>
            <person name="Kohara Y."/>
            <person name="Fujiyama A."/>
            <person name="Anterola A."/>
            <person name="Aoki S."/>
            <person name="Ashton N."/>
            <person name="Barbazuk W.B."/>
            <person name="Barker E."/>
            <person name="Bennetzen J."/>
            <person name="Bezanilla M."/>
            <person name="Blankenship R."/>
            <person name="Cho S.H."/>
            <person name="Dutcher S."/>
            <person name="Estelle M."/>
            <person name="Fawcett J.A."/>
            <person name="Gundlach H."/>
            <person name="Hanada K."/>
            <person name="Heyl A."/>
            <person name="Hicks K.A."/>
            <person name="Hugh J."/>
            <person name="Lohr M."/>
            <person name="Mayer K."/>
            <person name="Melkozernov A."/>
            <person name="Murata T."/>
            <person name="Nelson D."/>
            <person name="Pils B."/>
            <person name="Prigge M."/>
            <person name="Reiss B."/>
            <person name="Renner T."/>
            <person name="Rombauts S."/>
            <person name="Rushton P."/>
            <person name="Sanderfoot A."/>
            <person name="Schween G."/>
            <person name="Shiu S.-H."/>
            <person name="Stueber K."/>
            <person name="Theodoulou F.L."/>
            <person name="Tu H."/>
            <person name="Van de Peer Y."/>
            <person name="Verrier P.J."/>
            <person name="Waters E."/>
            <person name="Wood A."/>
            <person name="Yang L."/>
            <person name="Cove D."/>
            <person name="Cuming A."/>
            <person name="Hasebe M."/>
            <person name="Lucas S."/>
            <person name="Mishler D.B."/>
            <person name="Reski R."/>
            <person name="Grigoriev I."/>
            <person name="Quatrano R.S."/>
            <person name="Boore J.L."/>
        </authorList>
    </citation>
    <scope>NUCLEOTIDE SEQUENCE [LARGE SCALE GENOMIC DNA]</scope>
    <source>
        <strain evidence="1 2">cv. Gransden 2004</strain>
    </source>
</reference>
<dbReference type="AlphaFoldDB" id="A0A7I4FQF0"/>
<evidence type="ECO:0000313" key="2">
    <source>
        <dbReference type="Proteomes" id="UP000006727"/>
    </source>
</evidence>
<dbReference type="Proteomes" id="UP000006727">
    <property type="component" value="Chromosome 5"/>
</dbReference>
<sequence>MREPLVTHAGGLENHHLSVKNAHAAIGRGLSAQRVRQLELEGAPSVQPGTASWVECSAVPTQRFPRSPTCVIKMQGRVCEVALLDHQGDATVKQHRIYFESDCNPLLIALSGAAS</sequence>